<dbReference type="Proteomes" id="UP000198882">
    <property type="component" value="Unassembled WGS sequence"/>
</dbReference>
<keyword evidence="3" id="KW-1185">Reference proteome</keyword>
<name>A0A1G9BYW8_9EURY</name>
<evidence type="ECO:0000313" key="3">
    <source>
        <dbReference type="Proteomes" id="UP000198882"/>
    </source>
</evidence>
<protein>
    <submittedName>
        <fullName evidence="2">ABC-2 type transport system permease protein</fullName>
    </submittedName>
</protein>
<sequence>MSTALLARKDFEDAIRSRMIWAVMGVFVFLMGIIAVGAATDNLSDTEPTEVIGVVANIGGLLLIPILALLVGYMAVVGERQSGSLRVLFGLSHSRWDVFAGKLLSRLAVIAVASIVACLVAIVIALALFDDVPLQTFLGFSALTILLGMAFTAIAVGVSAMASSRMQAMGGAIGSYVVFTLVWHPAVTAVHYLVEGELPGLEAPEWYFFLLQLNPLEAYRAVSSELADQFIWPMLGWQTMIEDVPEETMENPNALLVSNRVSGDLPFYLSDWFAAVVLLCWIVIPLAIGYWRFERADLN</sequence>
<feature type="transmembrane region" description="Helical" evidence="1">
    <location>
        <begin position="103"/>
        <end position="128"/>
    </location>
</feature>
<feature type="transmembrane region" description="Helical" evidence="1">
    <location>
        <begin position="140"/>
        <end position="161"/>
    </location>
</feature>
<feature type="transmembrane region" description="Helical" evidence="1">
    <location>
        <begin position="51"/>
        <end position="76"/>
    </location>
</feature>
<dbReference type="PANTHER" id="PTHR43471">
    <property type="entry name" value="ABC TRANSPORTER PERMEASE"/>
    <property type="match status" value="1"/>
</dbReference>
<dbReference type="AlphaFoldDB" id="A0A1G9BYW8"/>
<dbReference type="STRING" id="1095776.SAMN04515672_3132"/>
<keyword evidence="1" id="KW-1133">Transmembrane helix</keyword>
<dbReference type="GO" id="GO:0005886">
    <property type="term" value="C:plasma membrane"/>
    <property type="evidence" value="ECO:0007669"/>
    <property type="project" value="UniProtKB-SubCell"/>
</dbReference>
<dbReference type="OrthoDB" id="86287at2157"/>
<evidence type="ECO:0000313" key="2">
    <source>
        <dbReference type="EMBL" id="SDK44344.1"/>
    </source>
</evidence>
<accession>A0A1G9BYW8</accession>
<evidence type="ECO:0000256" key="1">
    <source>
        <dbReference type="SAM" id="Phobius"/>
    </source>
</evidence>
<dbReference type="EMBL" id="FNFE01000004">
    <property type="protein sequence ID" value="SDK44344.1"/>
    <property type="molecule type" value="Genomic_DNA"/>
</dbReference>
<feature type="transmembrane region" description="Helical" evidence="1">
    <location>
        <begin position="272"/>
        <end position="293"/>
    </location>
</feature>
<dbReference type="GO" id="GO:0140359">
    <property type="term" value="F:ABC-type transporter activity"/>
    <property type="evidence" value="ECO:0007669"/>
    <property type="project" value="InterPro"/>
</dbReference>
<organism evidence="2 3">
    <name type="scientific">Natronorubrum texcoconense</name>
    <dbReference type="NCBI Taxonomy" id="1095776"/>
    <lineage>
        <taxon>Archaea</taxon>
        <taxon>Methanobacteriati</taxon>
        <taxon>Methanobacteriota</taxon>
        <taxon>Stenosarchaea group</taxon>
        <taxon>Halobacteria</taxon>
        <taxon>Halobacteriales</taxon>
        <taxon>Natrialbaceae</taxon>
        <taxon>Natronorubrum</taxon>
    </lineage>
</organism>
<keyword evidence="1" id="KW-0472">Membrane</keyword>
<keyword evidence="1" id="KW-0812">Transmembrane</keyword>
<dbReference type="RefSeq" id="WP_090308798.1">
    <property type="nucleotide sequence ID" value="NZ_FNFE01000004.1"/>
</dbReference>
<feature type="transmembrane region" description="Helical" evidence="1">
    <location>
        <begin position="173"/>
        <end position="194"/>
    </location>
</feature>
<dbReference type="Pfam" id="PF12679">
    <property type="entry name" value="ABC2_membrane_2"/>
    <property type="match status" value="1"/>
</dbReference>
<proteinExistence type="predicted"/>
<dbReference type="PANTHER" id="PTHR43471:SF1">
    <property type="entry name" value="ABC TRANSPORTER PERMEASE PROTEIN NOSY-RELATED"/>
    <property type="match status" value="1"/>
</dbReference>
<reference evidence="3" key="1">
    <citation type="submission" date="2016-10" db="EMBL/GenBank/DDBJ databases">
        <authorList>
            <person name="Varghese N."/>
            <person name="Submissions S."/>
        </authorList>
    </citation>
    <scope>NUCLEOTIDE SEQUENCE [LARGE SCALE GENOMIC DNA]</scope>
    <source>
        <strain evidence="3">B4,CECT 8067,JCM 17497</strain>
    </source>
</reference>
<gene>
    <name evidence="2" type="ORF">SAMN04515672_3132</name>
</gene>
<feature type="transmembrane region" description="Helical" evidence="1">
    <location>
        <begin position="20"/>
        <end position="39"/>
    </location>
</feature>